<sequence length="323" mass="35001">MGKEIFIGIDGGGTKTTTVGVDSNGNELARHTSPCSNYHSVGEDLAKAAINEGIKNVIRKVKELMKSNTEDNQDNEVVVGSICLGMSGVDRDQDKLLVGSWVKEVLGESINYRIHNDAIVALSSGTQGKLFGIVIICGTGCISLGFNREGDSKRSGGWGPLLGDYGSGYQIGYDILRHVLKAKDEVGPKTSLTKVLLEKLQLTKEEDLISWAYDPKTQSWQKFAQLSPLAFEQAELGDQVSNLILSDAANALYDLINSVIKKLGLDKEEKFPLVYTGGNIERKNILSDLLSKKILENHSNVEILNTTCDPSMGAALLALNSKK</sequence>
<evidence type="ECO:0000256" key="2">
    <source>
        <dbReference type="ARBA" id="ARBA00012122"/>
    </source>
</evidence>
<feature type="domain" description="ATPase BadF/BadG/BcrA/BcrD type" evidence="5">
    <location>
        <begin position="7"/>
        <end position="318"/>
    </location>
</feature>
<dbReference type="InterPro" id="IPR052519">
    <property type="entry name" value="Euk-type_GlcNAc_Kinase"/>
</dbReference>
<comment type="similarity">
    <text evidence="1">Belongs to the eukaryotic-type N-acetylglucosamine kinase family.</text>
</comment>
<keyword evidence="7" id="KW-1185">Reference proteome</keyword>
<dbReference type="PANTHER" id="PTHR43190:SF3">
    <property type="entry name" value="N-ACETYL-D-GLUCOSAMINE KINASE"/>
    <property type="match status" value="1"/>
</dbReference>
<protein>
    <recommendedName>
        <fullName evidence="3">N-acetyl-D-glucosamine kinase</fullName>
        <ecNumber evidence="2">2.7.1.59</ecNumber>
    </recommendedName>
    <alternativeName>
        <fullName evidence="4">GlcNAc kinase</fullName>
    </alternativeName>
</protein>
<dbReference type="InterPro" id="IPR002731">
    <property type="entry name" value="ATPase_BadF"/>
</dbReference>
<gene>
    <name evidence="6" type="ORF">RB653_001141</name>
</gene>
<dbReference type="AlphaFoldDB" id="A0AAN7U6X5"/>
<evidence type="ECO:0000256" key="1">
    <source>
        <dbReference type="ARBA" id="ARBA00006198"/>
    </source>
</evidence>
<dbReference type="Pfam" id="PF01869">
    <property type="entry name" value="BcrAD_BadFG"/>
    <property type="match status" value="1"/>
</dbReference>
<name>A0AAN7U6X5_9MYCE</name>
<dbReference type="SUPFAM" id="SSF53067">
    <property type="entry name" value="Actin-like ATPase domain"/>
    <property type="match status" value="2"/>
</dbReference>
<evidence type="ECO:0000313" key="6">
    <source>
        <dbReference type="EMBL" id="KAK5581113.1"/>
    </source>
</evidence>
<reference evidence="6 7" key="1">
    <citation type="submission" date="2023-11" db="EMBL/GenBank/DDBJ databases">
        <title>Dfirmibasis_genome.</title>
        <authorList>
            <person name="Edelbroek B."/>
            <person name="Kjellin J."/>
            <person name="Jerlstrom-Hultqvist J."/>
            <person name="Soderbom F."/>
        </authorList>
    </citation>
    <scope>NUCLEOTIDE SEQUENCE [LARGE SCALE GENOMIC DNA]</scope>
    <source>
        <strain evidence="6 7">TNS-C-14</strain>
    </source>
</reference>
<dbReference type="GO" id="GO:0045127">
    <property type="term" value="F:N-acetylglucosamine kinase activity"/>
    <property type="evidence" value="ECO:0007669"/>
    <property type="project" value="UniProtKB-EC"/>
</dbReference>
<dbReference type="InterPro" id="IPR043129">
    <property type="entry name" value="ATPase_NBD"/>
</dbReference>
<accession>A0AAN7U6X5</accession>
<evidence type="ECO:0000256" key="3">
    <source>
        <dbReference type="ARBA" id="ARBA00014974"/>
    </source>
</evidence>
<proteinExistence type="inferred from homology"/>
<comment type="caution">
    <text evidence="6">The sequence shown here is derived from an EMBL/GenBank/DDBJ whole genome shotgun (WGS) entry which is preliminary data.</text>
</comment>
<dbReference type="EC" id="2.7.1.59" evidence="2"/>
<dbReference type="EMBL" id="JAVFKY010000002">
    <property type="protein sequence ID" value="KAK5581113.1"/>
    <property type="molecule type" value="Genomic_DNA"/>
</dbReference>
<evidence type="ECO:0000259" key="5">
    <source>
        <dbReference type="Pfam" id="PF01869"/>
    </source>
</evidence>
<dbReference type="Gene3D" id="3.30.420.40">
    <property type="match status" value="2"/>
</dbReference>
<evidence type="ECO:0000256" key="4">
    <source>
        <dbReference type="ARBA" id="ARBA00031123"/>
    </source>
</evidence>
<organism evidence="6 7">
    <name type="scientific">Dictyostelium firmibasis</name>
    <dbReference type="NCBI Taxonomy" id="79012"/>
    <lineage>
        <taxon>Eukaryota</taxon>
        <taxon>Amoebozoa</taxon>
        <taxon>Evosea</taxon>
        <taxon>Eumycetozoa</taxon>
        <taxon>Dictyostelia</taxon>
        <taxon>Dictyosteliales</taxon>
        <taxon>Dictyosteliaceae</taxon>
        <taxon>Dictyostelium</taxon>
    </lineage>
</organism>
<dbReference type="CDD" id="cd24081">
    <property type="entry name" value="ASKHA_NBD_DdNAGK-like"/>
    <property type="match status" value="1"/>
</dbReference>
<dbReference type="Proteomes" id="UP001344447">
    <property type="component" value="Unassembled WGS sequence"/>
</dbReference>
<evidence type="ECO:0000313" key="7">
    <source>
        <dbReference type="Proteomes" id="UP001344447"/>
    </source>
</evidence>
<dbReference type="PANTHER" id="PTHR43190">
    <property type="entry name" value="N-ACETYL-D-GLUCOSAMINE KINASE"/>
    <property type="match status" value="1"/>
</dbReference>